<dbReference type="RefSeq" id="XP_040768268.1">
    <property type="nucleotide sequence ID" value="XM_040908099.1"/>
</dbReference>
<name>A0A165GLT8_9APHY</name>
<evidence type="ECO:0000313" key="2">
    <source>
        <dbReference type="Proteomes" id="UP000076871"/>
    </source>
</evidence>
<protein>
    <submittedName>
        <fullName evidence="1">Uncharacterized protein</fullName>
    </submittedName>
</protein>
<dbReference type="InParanoid" id="A0A165GLT8"/>
<dbReference type="EMBL" id="KV427609">
    <property type="protein sequence ID" value="KZT10528.1"/>
    <property type="molecule type" value="Genomic_DNA"/>
</dbReference>
<accession>A0A165GLT8</accession>
<keyword evidence="2" id="KW-1185">Reference proteome</keyword>
<dbReference type="Proteomes" id="UP000076871">
    <property type="component" value="Unassembled WGS sequence"/>
</dbReference>
<organism evidence="1 2">
    <name type="scientific">Laetiporus sulphureus 93-53</name>
    <dbReference type="NCBI Taxonomy" id="1314785"/>
    <lineage>
        <taxon>Eukaryota</taxon>
        <taxon>Fungi</taxon>
        <taxon>Dikarya</taxon>
        <taxon>Basidiomycota</taxon>
        <taxon>Agaricomycotina</taxon>
        <taxon>Agaricomycetes</taxon>
        <taxon>Polyporales</taxon>
        <taxon>Laetiporus</taxon>
    </lineage>
</organism>
<reference evidence="1 2" key="1">
    <citation type="journal article" date="2016" name="Mol. Biol. Evol.">
        <title>Comparative Genomics of Early-Diverging Mushroom-Forming Fungi Provides Insights into the Origins of Lignocellulose Decay Capabilities.</title>
        <authorList>
            <person name="Nagy L.G."/>
            <person name="Riley R."/>
            <person name="Tritt A."/>
            <person name="Adam C."/>
            <person name="Daum C."/>
            <person name="Floudas D."/>
            <person name="Sun H."/>
            <person name="Yadav J.S."/>
            <person name="Pangilinan J."/>
            <person name="Larsson K.H."/>
            <person name="Matsuura K."/>
            <person name="Barry K."/>
            <person name="Labutti K."/>
            <person name="Kuo R."/>
            <person name="Ohm R.A."/>
            <person name="Bhattacharya S.S."/>
            <person name="Shirouzu T."/>
            <person name="Yoshinaga Y."/>
            <person name="Martin F.M."/>
            <person name="Grigoriev I.V."/>
            <person name="Hibbett D.S."/>
        </authorList>
    </citation>
    <scope>NUCLEOTIDE SEQUENCE [LARGE SCALE GENOMIC DNA]</scope>
    <source>
        <strain evidence="1 2">93-53</strain>
    </source>
</reference>
<evidence type="ECO:0000313" key="1">
    <source>
        <dbReference type="EMBL" id="KZT10528.1"/>
    </source>
</evidence>
<gene>
    <name evidence="1" type="ORF">LAESUDRAFT_721911</name>
</gene>
<proteinExistence type="predicted"/>
<dbReference type="AlphaFoldDB" id="A0A165GLT8"/>
<dbReference type="GeneID" id="63825128"/>
<sequence length="148" mass="16069">MLLTSRMGPYKSSSSLVATTLVWLVYSTGGLLRDSLRSICLGGVSTGWVVMSNSRLCGPHREPAFPREDYGAKPSHWLYVSVPGAGRDQGTKNKLLDAHKGIHTEVQEVQASRPLRSKCNSRPLRPASFSVLESRGAPVLTSGWDCGK</sequence>